<feature type="transmembrane region" description="Helical" evidence="9">
    <location>
        <begin position="215"/>
        <end position="234"/>
    </location>
</feature>
<feature type="transmembrane region" description="Helical" evidence="9">
    <location>
        <begin position="356"/>
        <end position="377"/>
    </location>
</feature>
<feature type="region of interest" description="Disordered" evidence="8">
    <location>
        <begin position="581"/>
        <end position="601"/>
    </location>
</feature>
<evidence type="ECO:0000313" key="13">
    <source>
        <dbReference type="Proteomes" id="UP001494588"/>
    </source>
</evidence>
<feature type="compositionally biased region" description="Low complexity" evidence="8">
    <location>
        <begin position="584"/>
        <end position="601"/>
    </location>
</feature>
<keyword evidence="3" id="KW-0328">Glycosyltransferase</keyword>
<evidence type="ECO:0000259" key="11">
    <source>
        <dbReference type="Pfam" id="PF18583"/>
    </source>
</evidence>
<dbReference type="EMBL" id="JAZHGC010000016">
    <property type="protein sequence ID" value="MEM5287971.1"/>
    <property type="molecule type" value="Genomic_DNA"/>
</dbReference>
<dbReference type="PANTHER" id="PTHR33908">
    <property type="entry name" value="MANNOSYLTRANSFERASE YKCB-RELATED"/>
    <property type="match status" value="1"/>
</dbReference>
<proteinExistence type="predicted"/>
<evidence type="ECO:0000256" key="1">
    <source>
        <dbReference type="ARBA" id="ARBA00004651"/>
    </source>
</evidence>
<feature type="transmembrane region" description="Helical" evidence="9">
    <location>
        <begin position="113"/>
        <end position="134"/>
    </location>
</feature>
<name>A0ABU9QEU5_9BURK</name>
<evidence type="ECO:0000256" key="7">
    <source>
        <dbReference type="ARBA" id="ARBA00023136"/>
    </source>
</evidence>
<evidence type="ECO:0000256" key="6">
    <source>
        <dbReference type="ARBA" id="ARBA00022989"/>
    </source>
</evidence>
<keyword evidence="13" id="KW-1185">Reference proteome</keyword>
<reference evidence="12 13" key="1">
    <citation type="submission" date="2024-01" db="EMBL/GenBank/DDBJ databases">
        <title>The diversity of rhizobia nodulating Mimosa spp. in eleven states of Brazil covering several biomes is determined by host plant, location, and edaphic factors.</title>
        <authorList>
            <person name="Rouws L."/>
            <person name="Barauna A."/>
            <person name="Beukes C."/>
            <person name="De Faria S.M."/>
            <person name="Gross E."/>
            <person name="Dos Reis Junior F.B."/>
            <person name="Simon M."/>
            <person name="Maluk M."/>
            <person name="Odee D.W."/>
            <person name="Kenicer G."/>
            <person name="Young J.P.W."/>
            <person name="Reis V.M."/>
            <person name="Zilli J."/>
            <person name="James E.K."/>
        </authorList>
    </citation>
    <scope>NUCLEOTIDE SEQUENCE [LARGE SCALE GENOMIC DNA]</scope>
    <source>
        <strain evidence="12 13">JPY77</strain>
    </source>
</reference>
<organism evidence="12 13">
    <name type="scientific">Paraburkholderia sabiae</name>
    <dbReference type="NCBI Taxonomy" id="273251"/>
    <lineage>
        <taxon>Bacteria</taxon>
        <taxon>Pseudomonadati</taxon>
        <taxon>Pseudomonadota</taxon>
        <taxon>Betaproteobacteria</taxon>
        <taxon>Burkholderiales</taxon>
        <taxon>Burkholderiaceae</taxon>
        <taxon>Paraburkholderia</taxon>
    </lineage>
</organism>
<feature type="transmembrane region" description="Helical" evidence="9">
    <location>
        <begin position="300"/>
        <end position="319"/>
    </location>
</feature>
<dbReference type="InterPro" id="IPR050297">
    <property type="entry name" value="LipidA_mod_glycosyltrf_83"/>
</dbReference>
<evidence type="ECO:0000313" key="12">
    <source>
        <dbReference type="EMBL" id="MEM5287971.1"/>
    </source>
</evidence>
<comment type="subcellular location">
    <subcellularLocation>
        <location evidence="1">Cell membrane</location>
        <topology evidence="1">Multi-pass membrane protein</topology>
    </subcellularLocation>
</comment>
<dbReference type="PANTHER" id="PTHR33908:SF3">
    <property type="entry name" value="UNDECAPRENYL PHOSPHATE-ALPHA-4-AMINO-4-DEOXY-L-ARABINOSE ARABINOSYL TRANSFERASE"/>
    <property type="match status" value="1"/>
</dbReference>
<sequence>MNDKPSGLTLNRTTVLLLVLTLAVIWFVPLGWRHLLPSDEGRYAEMAREMFLTGDWITPRYNGYKYFEKPPLQTWANALSFAWFGIGAWQARLYTALTGFAGVLLIGYTGARVFNVATGFFAAVVLASAPYWYLMGHFNTLDMGLSFWMELTLCGLLLAQRPGLAAREQRLWMWAVWASMALAVLSKGLVGLILPGAVLVLYTIIARDWALWKRLYLVSGLIVFFAVVTPWFVLVQDRNPEFFNFFFIVQQFRRYLTPEQNRPGAWYYFVPVMLVGFLPWLSVTVQSARHALRMPRQANGFAPITLLFVWTAFIFLFFSASHSKLLSYTLPIAPAIALVIGMYLPLVTREQFHRHLTGYALFLVAGGFGAVFLGRLGDARNPNALYLEFRNWVFAALAVGFVFTVIAIWLNRRRQMAAAGALNGSANGSTVAPSGSQSTGIVGAATAFGIGWVLLATIAGTGHDAFGRLSSGAPLAPAVKAALAKLPADTPFYSVGVLDHTLPFYVGHTTIMVEHADELAFGVSVEPQKWVPTIPQWVERWKADRYALALMSPDRYKEFSAQHLPMTVVARDARRVIVEKPLSGDAGANPAAGTGATQPQP</sequence>
<keyword evidence="2" id="KW-1003">Cell membrane</keyword>
<evidence type="ECO:0000256" key="8">
    <source>
        <dbReference type="SAM" id="MobiDB-lite"/>
    </source>
</evidence>
<dbReference type="InterPro" id="IPR003342">
    <property type="entry name" value="ArnT-like_N"/>
</dbReference>
<evidence type="ECO:0000256" key="9">
    <source>
        <dbReference type="SAM" id="Phobius"/>
    </source>
</evidence>
<dbReference type="InterPro" id="IPR040845">
    <property type="entry name" value="Arnt_C"/>
</dbReference>
<feature type="domain" description="ArnT-like N-terminal" evidence="10">
    <location>
        <begin position="14"/>
        <end position="238"/>
    </location>
</feature>
<feature type="transmembrane region" description="Helical" evidence="9">
    <location>
        <begin position="389"/>
        <end position="410"/>
    </location>
</feature>
<feature type="transmembrane region" description="Helical" evidence="9">
    <location>
        <begin position="12"/>
        <end position="32"/>
    </location>
</feature>
<dbReference type="Proteomes" id="UP001494588">
    <property type="component" value="Unassembled WGS sequence"/>
</dbReference>
<gene>
    <name evidence="12" type="ORF">V4C55_19750</name>
</gene>
<keyword evidence="6 9" id="KW-1133">Transmembrane helix</keyword>
<keyword evidence="4" id="KW-0808">Transferase</keyword>
<feature type="transmembrane region" description="Helical" evidence="9">
    <location>
        <begin position="81"/>
        <end position="106"/>
    </location>
</feature>
<feature type="transmembrane region" description="Helical" evidence="9">
    <location>
        <begin position="325"/>
        <end position="344"/>
    </location>
</feature>
<keyword evidence="5 9" id="KW-0812">Transmembrane</keyword>
<feature type="domain" description="Aminoarabinose transferase C-terminal" evidence="11">
    <location>
        <begin position="482"/>
        <end position="580"/>
    </location>
</feature>
<keyword evidence="7 9" id="KW-0472">Membrane</keyword>
<evidence type="ECO:0000256" key="4">
    <source>
        <dbReference type="ARBA" id="ARBA00022679"/>
    </source>
</evidence>
<evidence type="ECO:0000256" key="5">
    <source>
        <dbReference type="ARBA" id="ARBA00022692"/>
    </source>
</evidence>
<dbReference type="RefSeq" id="WP_201652101.1">
    <property type="nucleotide sequence ID" value="NZ_CAJHCS010000015.1"/>
</dbReference>
<dbReference type="Pfam" id="PF02366">
    <property type="entry name" value="PMT"/>
    <property type="match status" value="1"/>
</dbReference>
<evidence type="ECO:0000256" key="2">
    <source>
        <dbReference type="ARBA" id="ARBA00022475"/>
    </source>
</evidence>
<protein>
    <submittedName>
        <fullName evidence="12">Glycosyltransferase family 39 protein</fullName>
    </submittedName>
</protein>
<comment type="caution">
    <text evidence="12">The sequence shown here is derived from an EMBL/GenBank/DDBJ whole genome shotgun (WGS) entry which is preliminary data.</text>
</comment>
<dbReference type="Pfam" id="PF18583">
    <property type="entry name" value="Arnt_C"/>
    <property type="match status" value="1"/>
</dbReference>
<accession>A0ABU9QEU5</accession>
<evidence type="ECO:0000256" key="3">
    <source>
        <dbReference type="ARBA" id="ARBA00022676"/>
    </source>
</evidence>
<feature type="transmembrane region" description="Helical" evidence="9">
    <location>
        <begin position="265"/>
        <end position="288"/>
    </location>
</feature>
<evidence type="ECO:0000259" key="10">
    <source>
        <dbReference type="Pfam" id="PF02366"/>
    </source>
</evidence>